<dbReference type="InterPro" id="IPR007485">
    <property type="entry name" value="LPS_assembly_LptE"/>
</dbReference>
<dbReference type="AlphaFoldDB" id="A0A0F5JSG5"/>
<gene>
    <name evidence="1" type="ORF">HMPREF1536_00217</name>
</gene>
<dbReference type="RefSeq" id="WP_028730563.1">
    <property type="nucleotide sequence ID" value="NZ_KE386767.1"/>
</dbReference>
<proteinExistence type="predicted"/>
<reference evidence="1 2" key="1">
    <citation type="submission" date="2013-04" db="EMBL/GenBank/DDBJ databases">
        <title>The Genome Sequence of Parabacteroides gordonii DSM 23371.</title>
        <authorList>
            <consortium name="The Broad Institute Genomics Platform"/>
            <person name="Earl A."/>
            <person name="Ward D."/>
            <person name="Feldgarden M."/>
            <person name="Gevers D."/>
            <person name="Martens E."/>
            <person name="Sakamoto M."/>
            <person name="Benno Y."/>
            <person name="Suzuki N."/>
            <person name="Matsunaga N."/>
            <person name="Koshihara K."/>
            <person name="Seki M."/>
            <person name="Komiya H."/>
            <person name="Walker B."/>
            <person name="Young S."/>
            <person name="Zeng Q."/>
            <person name="Gargeya S."/>
            <person name="Fitzgerald M."/>
            <person name="Haas B."/>
            <person name="Abouelleil A."/>
            <person name="Allen A.W."/>
            <person name="Alvarado L."/>
            <person name="Arachchi H.M."/>
            <person name="Berlin A.M."/>
            <person name="Chapman S.B."/>
            <person name="Gainer-Dewar J."/>
            <person name="Goldberg J."/>
            <person name="Griggs A."/>
            <person name="Gujja S."/>
            <person name="Hansen M."/>
            <person name="Howarth C."/>
            <person name="Imamovic A."/>
            <person name="Ireland A."/>
            <person name="Larimer J."/>
            <person name="McCowan C."/>
            <person name="Murphy C."/>
            <person name="Pearson M."/>
            <person name="Poon T.W."/>
            <person name="Priest M."/>
            <person name="Roberts A."/>
            <person name="Saif S."/>
            <person name="Shea T."/>
            <person name="Sisk P."/>
            <person name="Sykes S."/>
            <person name="Wortman J."/>
            <person name="Nusbaum C."/>
            <person name="Birren B."/>
        </authorList>
    </citation>
    <scope>NUCLEOTIDE SEQUENCE [LARGE SCALE GENOMIC DNA]</scope>
    <source>
        <strain evidence="1 2">MS-1</strain>
    </source>
</reference>
<dbReference type="GO" id="GO:0043165">
    <property type="term" value="P:Gram-negative-bacterium-type cell outer membrane assembly"/>
    <property type="evidence" value="ECO:0007669"/>
    <property type="project" value="InterPro"/>
</dbReference>
<evidence type="ECO:0000313" key="1">
    <source>
        <dbReference type="EMBL" id="KKB60337.1"/>
    </source>
</evidence>
<protein>
    <recommendedName>
        <fullName evidence="3">Lipopolysaccharide-assembly</fullName>
    </recommendedName>
</protein>
<dbReference type="EMBL" id="AQHW01000002">
    <property type="protein sequence ID" value="KKB60337.1"/>
    <property type="molecule type" value="Genomic_DNA"/>
</dbReference>
<dbReference type="PROSITE" id="PS51257">
    <property type="entry name" value="PROKAR_LIPOPROTEIN"/>
    <property type="match status" value="1"/>
</dbReference>
<evidence type="ECO:0008006" key="3">
    <source>
        <dbReference type="Google" id="ProtNLM"/>
    </source>
</evidence>
<keyword evidence="2" id="KW-1185">Reference proteome</keyword>
<accession>A0A0F5JSG5</accession>
<organism evidence="1 2">
    <name type="scientific">Parabacteroides gordonii MS-1 = DSM 23371</name>
    <dbReference type="NCBI Taxonomy" id="1203610"/>
    <lineage>
        <taxon>Bacteria</taxon>
        <taxon>Pseudomonadati</taxon>
        <taxon>Bacteroidota</taxon>
        <taxon>Bacteroidia</taxon>
        <taxon>Bacteroidales</taxon>
        <taxon>Tannerellaceae</taxon>
        <taxon>Parabacteroides</taxon>
    </lineage>
</organism>
<dbReference type="Pfam" id="PF04390">
    <property type="entry name" value="LptE"/>
    <property type="match status" value="1"/>
</dbReference>
<dbReference type="STRING" id="1203610.HMPREF1536_00217"/>
<sequence length="170" mass="19526">MLKKNVIWLCLLIGVVLTACSISYKFNGASIDYTKVKTITIKDFPNQAPLVYPQLSQEFTEALKDIYIRQTRLQLVNDNGDLELEGEITGYQLTPMAVKEDAWSSQTKLTITVRVRYSNRTNPDEDFEQTFSAYQEFDATRMLQDVEPELCPLIIEEIVDQIYNATVANW</sequence>
<dbReference type="PATRIC" id="fig|1203610.3.peg.233"/>
<evidence type="ECO:0000313" key="2">
    <source>
        <dbReference type="Proteomes" id="UP000033035"/>
    </source>
</evidence>
<comment type="caution">
    <text evidence="1">The sequence shown here is derived from an EMBL/GenBank/DDBJ whole genome shotgun (WGS) entry which is preliminary data.</text>
</comment>
<dbReference type="GO" id="GO:0019867">
    <property type="term" value="C:outer membrane"/>
    <property type="evidence" value="ECO:0007669"/>
    <property type="project" value="InterPro"/>
</dbReference>
<dbReference type="HOGENOM" id="CLU_114082_1_0_10"/>
<name>A0A0F5JSG5_9BACT</name>
<dbReference type="Proteomes" id="UP000033035">
    <property type="component" value="Unassembled WGS sequence"/>
</dbReference>